<dbReference type="EMBL" id="JAWSTH010000011">
    <property type="protein sequence ID" value="MDW5594042.1"/>
    <property type="molecule type" value="Genomic_DNA"/>
</dbReference>
<dbReference type="PANTHER" id="PTHR30024:SF47">
    <property type="entry name" value="TAURINE-BINDING PERIPLASMIC PROTEIN"/>
    <property type="match status" value="1"/>
</dbReference>
<evidence type="ECO:0000256" key="2">
    <source>
        <dbReference type="ARBA" id="ARBA00010742"/>
    </source>
</evidence>
<reference evidence="7" key="1">
    <citation type="submission" date="2023-07" db="EMBL/GenBank/DDBJ databases">
        <title>Conexibacter stalactiti sp. nov., isolated from stalactites in a lava cave and emended description of the genus Conexibacter.</title>
        <authorList>
            <person name="Lee S.D."/>
        </authorList>
    </citation>
    <scope>NUCLEOTIDE SEQUENCE [LARGE SCALE GENOMIC DNA]</scope>
    <source>
        <strain evidence="7">KCTC 39840</strain>
    </source>
</reference>
<feature type="domain" description="SsuA/THI5-like" evidence="5">
    <location>
        <begin position="61"/>
        <end position="280"/>
    </location>
</feature>
<keyword evidence="7" id="KW-1185">Reference proteome</keyword>
<sequence>MVRIEGRPLPAFAARLGALLALCVAVVALAACGSSSDDGGGGGASTSAEGVTTLKVGVVPNSDIAPLYVGIRQGFFREQDLEIEPQPASAGAAIVPAVVSGQYQFGYGSIIPLLTATARGLPLQAVAAGNQEAQDERDAFIAVLAKKGSDIRTLTDLAGRKVGVNAVRSISDLGIRGALRAQGATLESDISYVEVPGPDMAAALESGRVDAVVVAEPFMTVQRDVTQVVSKPIWEATPGGTVGLYYTTEQYAADNPEIVERFRTAMNRSLEYAEANPDAARAAVVDYARMERAVADAILLPRWSTDLNAASVEATAALMEEFGFADDVDASRLLGD</sequence>
<keyword evidence="3 4" id="KW-0732">Signal</keyword>
<evidence type="ECO:0000256" key="3">
    <source>
        <dbReference type="ARBA" id="ARBA00022729"/>
    </source>
</evidence>
<evidence type="ECO:0000259" key="5">
    <source>
        <dbReference type="Pfam" id="PF09084"/>
    </source>
</evidence>
<evidence type="ECO:0000256" key="4">
    <source>
        <dbReference type="SAM" id="SignalP"/>
    </source>
</evidence>
<dbReference type="InterPro" id="IPR015168">
    <property type="entry name" value="SsuA/THI5"/>
</dbReference>
<name>A0ABU4HL94_9ACTN</name>
<dbReference type="PANTHER" id="PTHR30024">
    <property type="entry name" value="ALIPHATIC SULFONATES-BINDING PROTEIN-RELATED"/>
    <property type="match status" value="1"/>
</dbReference>
<comment type="caution">
    <text evidence="6">The sequence shown here is derived from an EMBL/GenBank/DDBJ whole genome shotgun (WGS) entry which is preliminary data.</text>
</comment>
<organism evidence="6 7">
    <name type="scientific">Conexibacter stalactiti</name>
    <dbReference type="NCBI Taxonomy" id="1940611"/>
    <lineage>
        <taxon>Bacteria</taxon>
        <taxon>Bacillati</taxon>
        <taxon>Actinomycetota</taxon>
        <taxon>Thermoleophilia</taxon>
        <taxon>Solirubrobacterales</taxon>
        <taxon>Conexibacteraceae</taxon>
        <taxon>Conexibacter</taxon>
    </lineage>
</organism>
<evidence type="ECO:0000313" key="7">
    <source>
        <dbReference type="Proteomes" id="UP001284601"/>
    </source>
</evidence>
<reference evidence="6 7" key="2">
    <citation type="submission" date="2023-10" db="EMBL/GenBank/DDBJ databases">
        <authorList>
            <person name="Han X.F."/>
        </authorList>
    </citation>
    <scope>NUCLEOTIDE SEQUENCE [LARGE SCALE GENOMIC DNA]</scope>
    <source>
        <strain evidence="6 7">KCTC 39840</strain>
    </source>
</reference>
<dbReference type="Pfam" id="PF09084">
    <property type="entry name" value="NMT1"/>
    <property type="match status" value="1"/>
</dbReference>
<comment type="subcellular location">
    <subcellularLocation>
        <location evidence="1">Periplasm</location>
    </subcellularLocation>
</comment>
<proteinExistence type="inferred from homology"/>
<evidence type="ECO:0000313" key="6">
    <source>
        <dbReference type="EMBL" id="MDW5594042.1"/>
    </source>
</evidence>
<comment type="similarity">
    <text evidence="2">Belongs to the bacterial solute-binding protein SsuA/TauA family.</text>
</comment>
<protein>
    <submittedName>
        <fullName evidence="6">ABC transporter substrate-binding protein</fullName>
    </submittedName>
</protein>
<gene>
    <name evidence="6" type="ORF">R7226_06835</name>
</gene>
<dbReference type="Gene3D" id="3.40.190.10">
    <property type="entry name" value="Periplasmic binding protein-like II"/>
    <property type="match status" value="2"/>
</dbReference>
<dbReference type="RefSeq" id="WP_318596300.1">
    <property type="nucleotide sequence ID" value="NZ_JAWSTH010000011.1"/>
</dbReference>
<accession>A0ABU4HL94</accession>
<feature type="chain" id="PRO_5045725576" evidence="4">
    <location>
        <begin position="31"/>
        <end position="336"/>
    </location>
</feature>
<feature type="signal peptide" evidence="4">
    <location>
        <begin position="1"/>
        <end position="30"/>
    </location>
</feature>
<evidence type="ECO:0000256" key="1">
    <source>
        <dbReference type="ARBA" id="ARBA00004418"/>
    </source>
</evidence>
<dbReference type="SUPFAM" id="SSF53850">
    <property type="entry name" value="Periplasmic binding protein-like II"/>
    <property type="match status" value="1"/>
</dbReference>
<dbReference type="PROSITE" id="PS51257">
    <property type="entry name" value="PROKAR_LIPOPROTEIN"/>
    <property type="match status" value="1"/>
</dbReference>
<dbReference type="Proteomes" id="UP001284601">
    <property type="component" value="Unassembled WGS sequence"/>
</dbReference>